<organism evidence="5 6">
    <name type="scientific">Brevifollis gellanilyticus</name>
    <dbReference type="NCBI Taxonomy" id="748831"/>
    <lineage>
        <taxon>Bacteria</taxon>
        <taxon>Pseudomonadati</taxon>
        <taxon>Verrucomicrobiota</taxon>
        <taxon>Verrucomicrobiia</taxon>
        <taxon>Verrucomicrobiales</taxon>
        <taxon>Verrucomicrobiaceae</taxon>
    </lineage>
</organism>
<protein>
    <recommendedName>
        <fullName evidence="7">Cytochrome c domain-containing protein</fullName>
    </recommendedName>
</protein>
<evidence type="ECO:0008006" key="7">
    <source>
        <dbReference type="Google" id="ProtNLM"/>
    </source>
</evidence>
<comment type="caution">
    <text evidence="5">The sequence shown here is derived from an EMBL/GenBank/DDBJ whole genome shotgun (WGS) entry which is preliminary data.</text>
</comment>
<dbReference type="GO" id="GO:0009055">
    <property type="term" value="F:electron transfer activity"/>
    <property type="evidence" value="ECO:0007669"/>
    <property type="project" value="InterPro"/>
</dbReference>
<evidence type="ECO:0000259" key="2">
    <source>
        <dbReference type="Pfam" id="PF07583"/>
    </source>
</evidence>
<keyword evidence="1" id="KW-0732">Signal</keyword>
<keyword evidence="6" id="KW-1185">Reference proteome</keyword>
<dbReference type="PANTHER" id="PTHR35889:SF3">
    <property type="entry name" value="F-BOX DOMAIN-CONTAINING PROTEIN"/>
    <property type="match status" value="1"/>
</dbReference>
<dbReference type="PANTHER" id="PTHR35889">
    <property type="entry name" value="CYCLOINULO-OLIGOSACCHARIDE FRUCTANOTRANSFERASE-RELATED"/>
    <property type="match status" value="1"/>
</dbReference>
<dbReference type="EMBL" id="BKAG01000065">
    <property type="protein sequence ID" value="GEP45992.1"/>
    <property type="molecule type" value="Genomic_DNA"/>
</dbReference>
<feature type="domain" description="DUF1549" evidence="2">
    <location>
        <begin position="151"/>
        <end position="371"/>
    </location>
</feature>
<dbReference type="AlphaFoldDB" id="A0A512MGW9"/>
<evidence type="ECO:0000259" key="3">
    <source>
        <dbReference type="Pfam" id="PF07587"/>
    </source>
</evidence>
<feature type="domain" description="DUF1553" evidence="3">
    <location>
        <begin position="556"/>
        <end position="816"/>
    </location>
</feature>
<dbReference type="OrthoDB" id="175422at2"/>
<feature type="signal peptide" evidence="1">
    <location>
        <begin position="1"/>
        <end position="21"/>
    </location>
</feature>
<feature type="chain" id="PRO_5022135333" description="Cytochrome c domain-containing protein" evidence="1">
    <location>
        <begin position="22"/>
        <end position="863"/>
    </location>
</feature>
<dbReference type="InterPro" id="IPR036909">
    <property type="entry name" value="Cyt_c-like_dom_sf"/>
</dbReference>
<evidence type="ECO:0000313" key="5">
    <source>
        <dbReference type="EMBL" id="GEP45992.1"/>
    </source>
</evidence>
<dbReference type="InterPro" id="IPR011444">
    <property type="entry name" value="DUF1549"/>
</dbReference>
<dbReference type="InterPro" id="IPR011429">
    <property type="entry name" value="Cyt_c_Planctomycete-type"/>
</dbReference>
<reference evidence="5 6" key="1">
    <citation type="submission" date="2019-07" db="EMBL/GenBank/DDBJ databases">
        <title>Whole genome shotgun sequence of Brevifollis gellanilyticus NBRC 108608.</title>
        <authorList>
            <person name="Hosoyama A."/>
            <person name="Uohara A."/>
            <person name="Ohji S."/>
            <person name="Ichikawa N."/>
        </authorList>
    </citation>
    <scope>NUCLEOTIDE SEQUENCE [LARGE SCALE GENOMIC DNA]</scope>
    <source>
        <strain evidence="5 6">NBRC 108608</strain>
    </source>
</reference>
<proteinExistence type="predicted"/>
<dbReference type="RefSeq" id="WP_146855441.1">
    <property type="nucleotide sequence ID" value="NZ_BKAG01000065.1"/>
</dbReference>
<dbReference type="Pfam" id="PF07583">
    <property type="entry name" value="PSCyt2"/>
    <property type="match status" value="1"/>
</dbReference>
<evidence type="ECO:0000256" key="1">
    <source>
        <dbReference type="SAM" id="SignalP"/>
    </source>
</evidence>
<accession>A0A512MGW9</accession>
<name>A0A512MGW9_9BACT</name>
<dbReference type="GO" id="GO:0020037">
    <property type="term" value="F:heme binding"/>
    <property type="evidence" value="ECO:0007669"/>
    <property type="project" value="InterPro"/>
</dbReference>
<dbReference type="Proteomes" id="UP000321577">
    <property type="component" value="Unassembled WGS sequence"/>
</dbReference>
<sequence>MKLTPAAFLCTLAVISHGADAVLTFEKDVRPIVKAHCTHCHGEEEKAKGDVDLRLRRFMDDLITPGDPAKSKLVEVIRSGDMPEEGKPLTAEQLAIIEKWIAQGAKTSKPEPLALAPGPMISDEDRAYWAFQPVKRPAVPRNVDASQMRTPVDAFVLAKMAEKNLKFAPEADRRTLIRRVTLDLTGLLPTPEEVDAFVADKSPLAYEQLVDCLLASKNYGERWARHWLDVVGYADSNGFSEADSVRPHAWRYRDYVIRSMNDDKPWSEFIQEQLAGDELAGVTHASYQQAVLDPKRTDQLTATAFMKLAPDGTGDGPEDQKLAANQTIAEQMKVMTSSLMGLTVACAQCHDHRYDPITQADYYRLRAIFDPAYFWQGWRSPNNRLYSLYTPEERAKANEIEKKVGDINREAQAMSKKFLDEIFEVEILKLPEAERPAFREARATAKDKQTAEQKALIKKYPSALATYSLDLYDKKKQDLVLAKMAEGTALRGTKPPEGFVMAITEVKQNMPPSHLFNRGDHEQPKQVVEPGELGIIAQPDIEPLKPVKTIGGSTGRRLAYAQWLTSGKHPLVARTLVNRFWLNHMGRGIVNTPGDFGRLGELPTHPELLDYLADEFVKGGWKLKPLHRLILLSAAYRQSSVNDPSLRADPENKLYARFKLRRLDAEALRDSMLAATGVLVPTSYGPPSGIGRDPQGRVVTGIDKGTITANKVDPAGEADFRRSIYVQVRRSRPVTVLDTFDAPTMTPNCEMRSQTTVAPQSLLLMNDTFVLENARRLADRVVKEYPTDPRQQLDRAWQLLFGKHATEADLTRSLAYVEAQTKALKDYHHSIQHAKGVVPNPPQEALASLCQILYSSNRFLYVE</sequence>
<dbReference type="SUPFAM" id="SSF46626">
    <property type="entry name" value="Cytochrome c"/>
    <property type="match status" value="1"/>
</dbReference>
<dbReference type="Pfam" id="PF07635">
    <property type="entry name" value="PSCyt1"/>
    <property type="match status" value="1"/>
</dbReference>
<feature type="domain" description="Cytochrome C Planctomycete-type" evidence="4">
    <location>
        <begin position="37"/>
        <end position="83"/>
    </location>
</feature>
<dbReference type="InterPro" id="IPR022655">
    <property type="entry name" value="DUF1553"/>
</dbReference>
<evidence type="ECO:0000259" key="4">
    <source>
        <dbReference type="Pfam" id="PF07635"/>
    </source>
</evidence>
<dbReference type="Pfam" id="PF07587">
    <property type="entry name" value="PSD1"/>
    <property type="match status" value="1"/>
</dbReference>
<gene>
    <name evidence="5" type="ORF">BGE01nite_52830</name>
</gene>
<evidence type="ECO:0000313" key="6">
    <source>
        <dbReference type="Proteomes" id="UP000321577"/>
    </source>
</evidence>